<comment type="caution">
    <text evidence="2">The sequence shown here is derived from an EMBL/GenBank/DDBJ whole genome shotgun (WGS) entry which is preliminary data.</text>
</comment>
<dbReference type="EMBL" id="SRYO01000006">
    <property type="protein sequence ID" value="TGY36107.1"/>
    <property type="molecule type" value="Genomic_DNA"/>
</dbReference>
<gene>
    <name evidence="2" type="ORF">E5344_09975</name>
</gene>
<dbReference type="Proteomes" id="UP000309893">
    <property type="component" value="Unassembled WGS sequence"/>
</dbReference>
<dbReference type="Gene3D" id="3.40.50.1110">
    <property type="entry name" value="SGNH hydrolase"/>
    <property type="match status" value="1"/>
</dbReference>
<dbReference type="AlphaFoldDB" id="A0A4S2D3I5"/>
<evidence type="ECO:0000259" key="1">
    <source>
        <dbReference type="Pfam" id="PF13472"/>
    </source>
</evidence>
<proteinExistence type="predicted"/>
<evidence type="ECO:0000313" key="3">
    <source>
        <dbReference type="Proteomes" id="UP000309893"/>
    </source>
</evidence>
<dbReference type="Pfam" id="PF13472">
    <property type="entry name" value="Lipase_GDSL_2"/>
    <property type="match status" value="1"/>
</dbReference>
<dbReference type="OrthoDB" id="2060945at2"/>
<name>A0A4S2D3I5_9MICO</name>
<sequence length="381" mass="40756">MNTVFTTTFPSTAVSVVGALDSVPGIYGPRPRRLPPWTRRQIPDPVFDFVVGMTSGVRIAARTGATRVTLELAIIGIDTGVRPAAPAVLDLVVDGAHRERVFVPGAAQTLVAADGTVTQEHPPVVVTFHTGATRREREIEIWLPHTTAVELVALCADAPVTPPRDDRPVWVHHGSSISQCGEASAPTRTWPAIAAAHGGYSLRSLGFSGNAVGDPFVARTIRDQPADAISIEIGINVVNGDLMRRRMFEPVLHGFLDTVREGHPQVPVLMLGPIPCPAHEEAPGPTVLDDRGRARSAGTPAEIERGAMNLRVVREALARVLAVRADDARLFFLDGRELLPDAEVADLDDGLHPNAAAYERMGVRFAAHAFAAGAPLVRPRV</sequence>
<organism evidence="2 3">
    <name type="scientific">Microbacterium laevaniformans</name>
    <dbReference type="NCBI Taxonomy" id="36807"/>
    <lineage>
        <taxon>Bacteria</taxon>
        <taxon>Bacillati</taxon>
        <taxon>Actinomycetota</taxon>
        <taxon>Actinomycetes</taxon>
        <taxon>Micrococcales</taxon>
        <taxon>Microbacteriaceae</taxon>
        <taxon>Microbacterium</taxon>
    </lineage>
</organism>
<feature type="domain" description="SGNH hydrolase-type esterase" evidence="1">
    <location>
        <begin position="174"/>
        <end position="360"/>
    </location>
</feature>
<dbReference type="Gene3D" id="2.60.120.260">
    <property type="entry name" value="Galactose-binding domain-like"/>
    <property type="match status" value="1"/>
</dbReference>
<evidence type="ECO:0000313" key="2">
    <source>
        <dbReference type="EMBL" id="TGY36107.1"/>
    </source>
</evidence>
<accession>A0A4S2D3I5</accession>
<reference evidence="2 3" key="1">
    <citation type="submission" date="2019-04" db="EMBL/GenBank/DDBJ databases">
        <title>Microbes associate with the intestines of laboratory mice.</title>
        <authorList>
            <person name="Navarre W."/>
            <person name="Wong E."/>
            <person name="Huang K."/>
            <person name="Tropini C."/>
            <person name="Ng K."/>
            <person name="Yu B."/>
        </authorList>
    </citation>
    <scope>NUCLEOTIDE SEQUENCE [LARGE SCALE GENOMIC DNA]</scope>
    <source>
        <strain evidence="2 3">NM46_B2-13</strain>
    </source>
</reference>
<dbReference type="SUPFAM" id="SSF52266">
    <property type="entry name" value="SGNH hydrolase"/>
    <property type="match status" value="1"/>
</dbReference>
<dbReference type="InterPro" id="IPR036514">
    <property type="entry name" value="SGNH_hydro_sf"/>
</dbReference>
<protein>
    <submittedName>
        <fullName evidence="2">Lipase</fullName>
    </submittedName>
</protein>
<dbReference type="InterPro" id="IPR013830">
    <property type="entry name" value="SGNH_hydro"/>
</dbReference>